<evidence type="ECO:0000313" key="3">
    <source>
        <dbReference type="Proteomes" id="UP000268014"/>
    </source>
</evidence>
<keyword evidence="3" id="KW-1185">Reference proteome</keyword>
<reference evidence="4" key="1">
    <citation type="submission" date="2017-02" db="UniProtKB">
        <authorList>
            <consortium name="WormBaseParasite"/>
        </authorList>
    </citation>
    <scope>IDENTIFICATION</scope>
</reference>
<reference evidence="2 3" key="2">
    <citation type="submission" date="2018-11" db="EMBL/GenBank/DDBJ databases">
        <authorList>
            <consortium name="Pathogen Informatics"/>
        </authorList>
    </citation>
    <scope>NUCLEOTIDE SEQUENCE [LARGE SCALE GENOMIC DNA]</scope>
    <source>
        <strain evidence="2 3">MHpl1</strain>
    </source>
</reference>
<evidence type="ECO:0000313" key="2">
    <source>
        <dbReference type="EMBL" id="VDO21061.1"/>
    </source>
</evidence>
<organism evidence="4">
    <name type="scientific">Haemonchus placei</name>
    <name type="common">Barber's pole worm</name>
    <dbReference type="NCBI Taxonomy" id="6290"/>
    <lineage>
        <taxon>Eukaryota</taxon>
        <taxon>Metazoa</taxon>
        <taxon>Ecdysozoa</taxon>
        <taxon>Nematoda</taxon>
        <taxon>Chromadorea</taxon>
        <taxon>Rhabditida</taxon>
        <taxon>Rhabditina</taxon>
        <taxon>Rhabditomorpha</taxon>
        <taxon>Strongyloidea</taxon>
        <taxon>Trichostrongylidae</taxon>
        <taxon>Haemonchus</taxon>
    </lineage>
</organism>
<sequence length="67" mass="7942">MRDQRRSENTLNRPSSATPAPREVYVFPHPFHQHHLVMAYPHPCISDWSEWLNESTQELDSFLLPLQ</sequence>
<feature type="compositionally biased region" description="Polar residues" evidence="1">
    <location>
        <begin position="9"/>
        <end position="18"/>
    </location>
</feature>
<accession>A0A0N4W1J7</accession>
<evidence type="ECO:0000313" key="4">
    <source>
        <dbReference type="WBParaSite" id="HPLM_0000352001-mRNA-1"/>
    </source>
</evidence>
<evidence type="ECO:0000256" key="1">
    <source>
        <dbReference type="SAM" id="MobiDB-lite"/>
    </source>
</evidence>
<dbReference type="WBParaSite" id="HPLM_0000352001-mRNA-1">
    <property type="protein sequence ID" value="HPLM_0000352001-mRNA-1"/>
    <property type="gene ID" value="HPLM_0000352001"/>
</dbReference>
<proteinExistence type="predicted"/>
<feature type="region of interest" description="Disordered" evidence="1">
    <location>
        <begin position="1"/>
        <end position="21"/>
    </location>
</feature>
<dbReference type="Proteomes" id="UP000268014">
    <property type="component" value="Unassembled WGS sequence"/>
</dbReference>
<name>A0A0N4W1J7_HAEPC</name>
<dbReference type="AlphaFoldDB" id="A0A0N4W1J7"/>
<gene>
    <name evidence="2" type="ORF">HPLM_LOCUS3512</name>
</gene>
<dbReference type="EMBL" id="UZAF01016124">
    <property type="protein sequence ID" value="VDO21061.1"/>
    <property type="molecule type" value="Genomic_DNA"/>
</dbReference>
<protein>
    <submittedName>
        <fullName evidence="2 4">Uncharacterized protein</fullName>
    </submittedName>
</protein>